<gene>
    <name evidence="2" type="ORF">DM01DRAFT_303965</name>
</gene>
<comment type="caution">
    <text evidence="2">The sequence shown here is derived from an EMBL/GenBank/DDBJ whole genome shotgun (WGS) entry which is preliminary data.</text>
</comment>
<feature type="transmembrane region" description="Helical" evidence="1">
    <location>
        <begin position="91"/>
        <end position="107"/>
    </location>
</feature>
<dbReference type="GO" id="GO:0005794">
    <property type="term" value="C:Golgi apparatus"/>
    <property type="evidence" value="ECO:0007669"/>
    <property type="project" value="TreeGrafter"/>
</dbReference>
<dbReference type="OrthoDB" id="2448307at2759"/>
<evidence type="ECO:0000313" key="3">
    <source>
        <dbReference type="Proteomes" id="UP000242146"/>
    </source>
</evidence>
<feature type="transmembrane region" description="Helical" evidence="1">
    <location>
        <begin position="237"/>
        <end position="255"/>
    </location>
</feature>
<accession>A0A1X2G6E0</accession>
<keyword evidence="1" id="KW-0472">Membrane</keyword>
<organism evidence="2 3">
    <name type="scientific">Hesseltinella vesiculosa</name>
    <dbReference type="NCBI Taxonomy" id="101127"/>
    <lineage>
        <taxon>Eukaryota</taxon>
        <taxon>Fungi</taxon>
        <taxon>Fungi incertae sedis</taxon>
        <taxon>Mucoromycota</taxon>
        <taxon>Mucoromycotina</taxon>
        <taxon>Mucoromycetes</taxon>
        <taxon>Mucorales</taxon>
        <taxon>Cunninghamellaceae</taxon>
        <taxon>Hesseltinella</taxon>
    </lineage>
</organism>
<name>A0A1X2G6E0_9FUNG</name>
<feature type="transmembrane region" description="Helical" evidence="1">
    <location>
        <begin position="260"/>
        <end position="278"/>
    </location>
</feature>
<sequence length="413" mass="46624">MESNSRLADILRNRDFAYTLGLVSVECVLICILEGMVVMNHLGLVSNCAMDTTGEGVSESDLIYHSLFIISQVFQVILCVDALVQRNTAQLLTLLSFGLLVVGYGGIQLQQHIILELAGCGSDTNWKPVDPRWFGPNGRELSLDYYERRMRPIEYAIIALIPTFFLALAYFGWRLRKQFAWDNYRNFSADLKIKSALVNSSLLITFLKLDYFFIFSFAAQLIPSQKLQYDETTTEAILVFVLGALALTVSLVAVYREYKYLLATMLVLGVAAIAYFIYRLVRICVPRSPGDDPYQFTRSFLIFTTVVALVLLLLTLVTMAKTTWSLWNGVRVFTSAMRSKGNNYHKPQGVPIDTREEEVALDGTLIQKPSPHLLDPLQQDLSYYQLKEMATTSPAYSSEKRLVASNEELPLVH</sequence>
<dbReference type="STRING" id="101127.A0A1X2G6E0"/>
<feature type="transmembrane region" description="Helical" evidence="1">
    <location>
        <begin position="20"/>
        <end position="42"/>
    </location>
</feature>
<keyword evidence="1" id="KW-0812">Transmembrane</keyword>
<evidence type="ECO:0008006" key="4">
    <source>
        <dbReference type="Google" id="ProtNLM"/>
    </source>
</evidence>
<evidence type="ECO:0000313" key="2">
    <source>
        <dbReference type="EMBL" id="ORX46282.1"/>
    </source>
</evidence>
<protein>
    <recommendedName>
        <fullName evidence="4">TRP C-terminal domain-containing protein</fullName>
    </recommendedName>
</protein>
<feature type="transmembrane region" description="Helical" evidence="1">
    <location>
        <begin position="155"/>
        <end position="175"/>
    </location>
</feature>
<keyword evidence="1" id="KW-1133">Transmembrane helix</keyword>
<feature type="transmembrane region" description="Helical" evidence="1">
    <location>
        <begin position="298"/>
        <end position="317"/>
    </location>
</feature>
<dbReference type="Proteomes" id="UP000242146">
    <property type="component" value="Unassembled WGS sequence"/>
</dbReference>
<dbReference type="PANTHER" id="PTHR34391">
    <property type="entry name" value="UPF0658 GOLGI APPARATUS MEMBRANE PROTEIN C1952.10C-RELATED"/>
    <property type="match status" value="1"/>
</dbReference>
<feature type="transmembrane region" description="Helical" evidence="1">
    <location>
        <begin position="62"/>
        <end position="84"/>
    </location>
</feature>
<dbReference type="PANTHER" id="PTHR34391:SF1">
    <property type="entry name" value="UPF0658 GOLGI APPARATUS MEMBRANE PROTEIN C1952.10C-RELATED"/>
    <property type="match status" value="1"/>
</dbReference>
<reference evidence="2 3" key="1">
    <citation type="submission" date="2016-07" db="EMBL/GenBank/DDBJ databases">
        <title>Pervasive Adenine N6-methylation of Active Genes in Fungi.</title>
        <authorList>
            <consortium name="DOE Joint Genome Institute"/>
            <person name="Mondo S.J."/>
            <person name="Dannebaum R.O."/>
            <person name="Kuo R.C."/>
            <person name="Labutti K."/>
            <person name="Haridas S."/>
            <person name="Kuo A."/>
            <person name="Salamov A."/>
            <person name="Ahrendt S.R."/>
            <person name="Lipzen A."/>
            <person name="Sullivan W."/>
            <person name="Andreopoulos W.B."/>
            <person name="Clum A."/>
            <person name="Lindquist E."/>
            <person name="Daum C."/>
            <person name="Ramamoorthy G.K."/>
            <person name="Gryganskyi A."/>
            <person name="Culley D."/>
            <person name="Magnuson J.K."/>
            <person name="James T.Y."/>
            <person name="O'Malley M.A."/>
            <person name="Stajich J.E."/>
            <person name="Spatafora J.W."/>
            <person name="Visel A."/>
            <person name="Grigoriev I.V."/>
        </authorList>
    </citation>
    <scope>NUCLEOTIDE SEQUENCE [LARGE SCALE GENOMIC DNA]</scope>
    <source>
        <strain evidence="2 3">NRRL 3301</strain>
    </source>
</reference>
<dbReference type="AlphaFoldDB" id="A0A1X2G6E0"/>
<feature type="transmembrane region" description="Helical" evidence="1">
    <location>
        <begin position="196"/>
        <end position="217"/>
    </location>
</feature>
<evidence type="ECO:0000256" key="1">
    <source>
        <dbReference type="SAM" id="Phobius"/>
    </source>
</evidence>
<proteinExistence type="predicted"/>
<dbReference type="InterPro" id="IPR040410">
    <property type="entry name" value="UPF0658_Golgi"/>
</dbReference>
<keyword evidence="3" id="KW-1185">Reference proteome</keyword>
<dbReference type="EMBL" id="MCGT01000038">
    <property type="protein sequence ID" value="ORX46282.1"/>
    <property type="molecule type" value="Genomic_DNA"/>
</dbReference>